<dbReference type="InterPro" id="IPR013783">
    <property type="entry name" value="Ig-like_fold"/>
</dbReference>
<dbReference type="RefSeq" id="WP_345159463.1">
    <property type="nucleotide sequence ID" value="NZ_BAABDT010000006.1"/>
</dbReference>
<accession>A0ABP7FW50</accession>
<dbReference type="Gene3D" id="2.60.40.10">
    <property type="entry name" value="Immunoglobulins"/>
    <property type="match status" value="1"/>
</dbReference>
<reference evidence="3" key="1">
    <citation type="journal article" date="2019" name="Int. J. Syst. Evol. Microbiol.">
        <title>The Global Catalogue of Microorganisms (GCM) 10K type strain sequencing project: providing services to taxonomists for standard genome sequencing and annotation.</title>
        <authorList>
            <consortium name="The Broad Institute Genomics Platform"/>
            <consortium name="The Broad Institute Genome Sequencing Center for Infectious Disease"/>
            <person name="Wu L."/>
            <person name="Ma J."/>
        </authorList>
    </citation>
    <scope>NUCLEOTIDE SEQUENCE [LARGE SCALE GENOMIC DNA]</scope>
    <source>
        <strain evidence="3">JCM 17336</strain>
    </source>
</reference>
<sequence length="479" mass="51977">MQSVYAQKETYNWVFGQATGLTWNSLRDVNATGLGGGVTVGSSTTLKSLPVELISSISTQEGCFTLSNSTGTMQFYSDGMNIWKNDNSLMTNGTGLNGDKSSAQSGIIFPYPTSTTKYVAVSVGLNLADNVSYNIIDNNVVTSKNIRLNGASGSTGETVTSIRHADNSSYWIIALGRGTNSYLNAWKFTSTGLVATPVVSLIGNYTLGNGACGYLKITPDGKHFVMTTFLDKKIVYGDFNNSTGTFSNIKVVTALQNSPYGVEFSRDQSLVYISSSTGIMVYKADELFSKPNINDVTQKTYSLVNDGIGSPGALQIGPDERIYWANYNTRGLRIIDNPNDFDNPMIYSVSNLFIANNFSFQGLPSFAANWFQGNSEVKRTVCSGYDSKFTVTVSDLEGKLATSLKWDFGDGTIIDQPITTGKTSYDMNHTYTVQGTYRVTITPVKSNGSALTSRKVSASTLDCEIKTNRMIRVDLQNGQ</sequence>
<feature type="domain" description="PKD" evidence="1">
    <location>
        <begin position="402"/>
        <end position="456"/>
    </location>
</feature>
<name>A0ABP7FW50_9FLAO</name>
<comment type="caution">
    <text evidence="2">The sequence shown here is derived from an EMBL/GenBank/DDBJ whole genome shotgun (WGS) entry which is preliminary data.</text>
</comment>
<proteinExistence type="predicted"/>
<gene>
    <name evidence="2" type="ORF">GCM10022422_32540</name>
</gene>
<dbReference type="CDD" id="cd00146">
    <property type="entry name" value="PKD"/>
    <property type="match status" value="1"/>
</dbReference>
<dbReference type="EMBL" id="BAABDT010000006">
    <property type="protein sequence ID" value="GAA3745811.1"/>
    <property type="molecule type" value="Genomic_DNA"/>
</dbReference>
<dbReference type="InterPro" id="IPR035986">
    <property type="entry name" value="PKD_dom_sf"/>
</dbReference>
<keyword evidence="3" id="KW-1185">Reference proteome</keyword>
<evidence type="ECO:0000313" key="2">
    <source>
        <dbReference type="EMBL" id="GAA3745811.1"/>
    </source>
</evidence>
<dbReference type="Proteomes" id="UP001501367">
    <property type="component" value="Unassembled WGS sequence"/>
</dbReference>
<dbReference type="SMART" id="SM00089">
    <property type="entry name" value="PKD"/>
    <property type="match status" value="1"/>
</dbReference>
<dbReference type="SUPFAM" id="SSF63829">
    <property type="entry name" value="Calcium-dependent phosphotriesterase"/>
    <property type="match status" value="1"/>
</dbReference>
<evidence type="ECO:0000313" key="3">
    <source>
        <dbReference type="Proteomes" id="UP001501367"/>
    </source>
</evidence>
<dbReference type="PROSITE" id="PS50093">
    <property type="entry name" value="PKD"/>
    <property type="match status" value="1"/>
</dbReference>
<dbReference type="InterPro" id="IPR000601">
    <property type="entry name" value="PKD_dom"/>
</dbReference>
<organism evidence="2 3">
    <name type="scientific">Flavobacterium ginsengisoli</name>
    <dbReference type="NCBI Taxonomy" id="871694"/>
    <lineage>
        <taxon>Bacteria</taxon>
        <taxon>Pseudomonadati</taxon>
        <taxon>Bacteroidota</taxon>
        <taxon>Flavobacteriia</taxon>
        <taxon>Flavobacteriales</taxon>
        <taxon>Flavobacteriaceae</taxon>
        <taxon>Flavobacterium</taxon>
    </lineage>
</organism>
<dbReference type="SUPFAM" id="SSF49299">
    <property type="entry name" value="PKD domain"/>
    <property type="match status" value="1"/>
</dbReference>
<dbReference type="Pfam" id="PF18911">
    <property type="entry name" value="PKD_4"/>
    <property type="match status" value="1"/>
</dbReference>
<protein>
    <recommendedName>
        <fullName evidence="1">PKD domain-containing protein</fullName>
    </recommendedName>
</protein>
<evidence type="ECO:0000259" key="1">
    <source>
        <dbReference type="PROSITE" id="PS50093"/>
    </source>
</evidence>
<dbReference type="InterPro" id="IPR022409">
    <property type="entry name" value="PKD/Chitinase_dom"/>
</dbReference>